<dbReference type="SMART" id="SM00710">
    <property type="entry name" value="PbH1"/>
    <property type="match status" value="11"/>
</dbReference>
<dbReference type="EMBL" id="QNUH01000001">
    <property type="protein sequence ID" value="REC80419.1"/>
    <property type="molecule type" value="Genomic_DNA"/>
</dbReference>
<dbReference type="OrthoDB" id="253409at2"/>
<name>A0A3D9DQZ8_9FLAO</name>
<sequence length="659" mass="72456">MAIVKNSMDELRNVSGAEISVLIASLATGKPEYIKLMGYYPGTPYDRPVVYYLSETTAQDDGFSIINLVNNSQYKLELSFGDSMSLAYCGIKGDGINDETIAINKALVRLYNMKVKNVTITGINKIDVDSGAKIQLQSDTNYFLNGTVEAMPGRTNGYELISFAQTVNTKLTGGKVKGNKYSFKAPDGSYYKMWRAYQSYQVGEYIYVNNCPLKVVSAGTSGGEKPWAPLYIKCESVTPELVPSNCNPGYNENTQVTVLDGSVTYEVIHNTDLGEWGFGISVLNAENFHVQDVEISECWGDGIYINNAYNGNIVNVKCSDNRRQGASVIRGDGINILNSQFNNTVGTTPESGIDIEPNSENHVRNVNIINCTCDRNEGYGVLITTPDSLSSIRDVNILNLTTRNNIRDGFACKTEGDSYSHTIFNINIHNLTSSGNHASQIFIEGTNGVKIRNGRIENTFDYPLVDLYKVHNVKISDLEMIGNGDGVRIRKSGDNITLEGNYIETLKTCIIDDHTDSKKENLIIKANTLKSVQQSGLDLLGHSFLTIENNSILRSGTNGIKIGDIKRTAVIANKTNNIGLVDNNTEYGHIVIEGEASEIICENNILANYPDLVTLPVGIIAQSPQINYCTFRTLHSHNNSNFGPDQIISNPTVTIHDIR</sequence>
<protein>
    <recommendedName>
        <fullName evidence="1">Right handed beta helix domain-containing protein</fullName>
    </recommendedName>
</protein>
<keyword evidence="3" id="KW-1185">Reference proteome</keyword>
<evidence type="ECO:0000313" key="2">
    <source>
        <dbReference type="EMBL" id="REC80419.1"/>
    </source>
</evidence>
<dbReference type="InterPro" id="IPR012334">
    <property type="entry name" value="Pectin_lyas_fold"/>
</dbReference>
<organism evidence="2 3">
    <name type="scientific">Chryseobacterium elymi</name>
    <dbReference type="NCBI Taxonomy" id="395936"/>
    <lineage>
        <taxon>Bacteria</taxon>
        <taxon>Pseudomonadati</taxon>
        <taxon>Bacteroidota</taxon>
        <taxon>Flavobacteriia</taxon>
        <taxon>Flavobacteriales</taxon>
        <taxon>Weeksellaceae</taxon>
        <taxon>Chryseobacterium group</taxon>
        <taxon>Chryseobacterium</taxon>
    </lineage>
</organism>
<dbReference type="AlphaFoldDB" id="A0A3D9DQZ8"/>
<reference evidence="2 3" key="1">
    <citation type="journal article" date="2010" name="Syst. Appl. Microbiol.">
        <title>Four new species of Chryseobacterium from the rhizosphere of coastal sand dune plants, Chryseobacterium elymi sp. nov., Chryseobacterium hagamense sp. nov., Chryseobacterium lathyri sp. nov. and Chryseobacterium rhizosphaerae sp. nov.</title>
        <authorList>
            <person name="Cho S.H."/>
            <person name="Lee K.S."/>
            <person name="Shin D.S."/>
            <person name="Han J.H."/>
            <person name="Park K.S."/>
            <person name="Lee C.H."/>
            <person name="Park K.H."/>
            <person name="Kim S.B."/>
        </authorList>
    </citation>
    <scope>NUCLEOTIDE SEQUENCE [LARGE SCALE GENOMIC DNA]</scope>
    <source>
        <strain evidence="2 3">KCTC 22547</strain>
    </source>
</reference>
<dbReference type="Gene3D" id="2.160.20.10">
    <property type="entry name" value="Single-stranded right-handed beta-helix, Pectin lyase-like"/>
    <property type="match status" value="2"/>
</dbReference>
<dbReference type="Proteomes" id="UP000257030">
    <property type="component" value="Unassembled WGS sequence"/>
</dbReference>
<dbReference type="SUPFAM" id="SSF51126">
    <property type="entry name" value="Pectin lyase-like"/>
    <property type="match status" value="2"/>
</dbReference>
<evidence type="ECO:0000259" key="1">
    <source>
        <dbReference type="Pfam" id="PF13229"/>
    </source>
</evidence>
<dbReference type="InterPro" id="IPR011050">
    <property type="entry name" value="Pectin_lyase_fold/virulence"/>
</dbReference>
<gene>
    <name evidence="2" type="ORF">DRF60_01540</name>
</gene>
<dbReference type="Pfam" id="PF13229">
    <property type="entry name" value="Beta_helix"/>
    <property type="match status" value="1"/>
</dbReference>
<accession>A0A3D9DQZ8</accession>
<dbReference type="RefSeq" id="WP_116010358.1">
    <property type="nucleotide sequence ID" value="NZ_QNUH01000001.1"/>
</dbReference>
<evidence type="ECO:0000313" key="3">
    <source>
        <dbReference type="Proteomes" id="UP000257030"/>
    </source>
</evidence>
<dbReference type="InterPro" id="IPR039448">
    <property type="entry name" value="Beta_helix"/>
</dbReference>
<comment type="caution">
    <text evidence="2">The sequence shown here is derived from an EMBL/GenBank/DDBJ whole genome shotgun (WGS) entry which is preliminary data.</text>
</comment>
<feature type="domain" description="Right handed beta helix" evidence="1">
    <location>
        <begin position="266"/>
        <end position="367"/>
    </location>
</feature>
<dbReference type="InterPro" id="IPR006626">
    <property type="entry name" value="PbH1"/>
</dbReference>
<proteinExistence type="predicted"/>